<accession>A0A8E2J835</accession>
<feature type="compositionally biased region" description="Acidic residues" evidence="7">
    <location>
        <begin position="458"/>
        <end position="481"/>
    </location>
</feature>
<evidence type="ECO:0008006" key="10">
    <source>
        <dbReference type="Google" id="ProtNLM"/>
    </source>
</evidence>
<dbReference type="EMBL" id="KV722332">
    <property type="protein sequence ID" value="OCH96082.1"/>
    <property type="molecule type" value="Genomic_DNA"/>
</dbReference>
<dbReference type="InterPro" id="IPR036322">
    <property type="entry name" value="WD40_repeat_dom_sf"/>
</dbReference>
<evidence type="ECO:0000256" key="7">
    <source>
        <dbReference type="SAM" id="MobiDB-lite"/>
    </source>
</evidence>
<feature type="repeat" description="WD" evidence="6">
    <location>
        <begin position="224"/>
        <end position="255"/>
    </location>
</feature>
<organism evidence="8 9">
    <name type="scientific">Obba rivulosa</name>
    <dbReference type="NCBI Taxonomy" id="1052685"/>
    <lineage>
        <taxon>Eukaryota</taxon>
        <taxon>Fungi</taxon>
        <taxon>Dikarya</taxon>
        <taxon>Basidiomycota</taxon>
        <taxon>Agaricomycotina</taxon>
        <taxon>Agaricomycetes</taxon>
        <taxon>Polyporales</taxon>
        <taxon>Gelatoporiaceae</taxon>
        <taxon>Obba</taxon>
    </lineage>
</organism>
<sequence length="551" mass="61008">MDPWFRGPKATEPFKFVRSLNAGRNTRQFHCMAAFPWDMHAMADLWGSQVTDEKVLSGWKGIAEDWMGAVAVGSTGALLILPKLASAEPITIRLPDDSQEVQCIAWALSPDDPLDPLIIYTVHSVIFILDLKLRKIIGKLRGHGGLITSIAVHPIHPYLFCTTSRDFTARIYDLTLPATQKPNNPHWPPRTHQSLAGPAHGFQLSEPEGEGLGQCVIVLVGGRAGGHRGAVLHAAFHHSLPLIATCGVDRAVKLWCIPSMKRGVLAREDKPLFSTDYIHRARILSVTWLSIDILVTHSAPALMLRDPDDDTYYESGTITVWRWLGLNRFFPAGKPIQKIMRSCASDYRNSETFGILSSYFLPLTSLNSHVYTSSTNESLLSISMGRAVHVFNITQFDPRLPPACPPSTDDVAELTRRLRLSDDDGKEGREARRPRISDDDGGDGEEGRETRRLRISDDDGGEEEEGREEGEEDESPDESEGERETRKHAVSVVSGVTDLFENDGWTVRLPPPEPLRADLPDIDMCEMACGGTVMFGASKTGTLFVWKLNSP</sequence>
<protein>
    <recommendedName>
        <fullName evidence="10">WD40 repeat-like protein</fullName>
    </recommendedName>
</protein>
<dbReference type="InterPro" id="IPR051243">
    <property type="entry name" value="PcG_WD-repeat"/>
</dbReference>
<feature type="compositionally biased region" description="Basic and acidic residues" evidence="7">
    <location>
        <begin position="416"/>
        <end position="438"/>
    </location>
</feature>
<keyword evidence="5" id="KW-0804">Transcription</keyword>
<comment type="similarity">
    <text evidence="1">Belongs to the WD repeat ESC family.</text>
</comment>
<dbReference type="InterPro" id="IPR015943">
    <property type="entry name" value="WD40/YVTN_repeat-like_dom_sf"/>
</dbReference>
<dbReference type="OrthoDB" id="7318948at2759"/>
<evidence type="ECO:0000256" key="3">
    <source>
        <dbReference type="ARBA" id="ARBA00022737"/>
    </source>
</evidence>
<dbReference type="Gene3D" id="2.130.10.10">
    <property type="entry name" value="YVTN repeat-like/Quinoprotein amine dehydrogenase"/>
    <property type="match status" value="1"/>
</dbReference>
<gene>
    <name evidence="8" type="ORF">OBBRIDRAFT_861953</name>
</gene>
<name>A0A8E2J835_9APHY</name>
<keyword evidence="4" id="KW-0805">Transcription regulation</keyword>
<keyword evidence="3" id="KW-0677">Repeat</keyword>
<reference evidence="8 9" key="1">
    <citation type="submission" date="2016-07" db="EMBL/GenBank/DDBJ databases">
        <title>Draft genome of the white-rot fungus Obba rivulosa 3A-2.</title>
        <authorList>
            <consortium name="DOE Joint Genome Institute"/>
            <person name="Miettinen O."/>
            <person name="Riley R."/>
            <person name="Acob R."/>
            <person name="Barry K."/>
            <person name="Cullen D."/>
            <person name="De Vries R."/>
            <person name="Hainaut M."/>
            <person name="Hatakka A."/>
            <person name="Henrissat B."/>
            <person name="Hilden K."/>
            <person name="Kuo R."/>
            <person name="Labutti K."/>
            <person name="Lipzen A."/>
            <person name="Makela M.R."/>
            <person name="Sandor L."/>
            <person name="Spatafora J.W."/>
            <person name="Grigoriev I.V."/>
            <person name="Hibbett D.S."/>
        </authorList>
    </citation>
    <scope>NUCLEOTIDE SEQUENCE [LARGE SCALE GENOMIC DNA]</scope>
    <source>
        <strain evidence="8 9">3A-2</strain>
    </source>
</reference>
<dbReference type="SUPFAM" id="SSF50978">
    <property type="entry name" value="WD40 repeat-like"/>
    <property type="match status" value="1"/>
</dbReference>
<dbReference type="Pfam" id="PF00400">
    <property type="entry name" value="WD40"/>
    <property type="match status" value="2"/>
</dbReference>
<evidence type="ECO:0000256" key="6">
    <source>
        <dbReference type="PROSITE-ProRule" id="PRU00221"/>
    </source>
</evidence>
<evidence type="ECO:0000313" key="8">
    <source>
        <dbReference type="EMBL" id="OCH96082.1"/>
    </source>
</evidence>
<evidence type="ECO:0000256" key="2">
    <source>
        <dbReference type="ARBA" id="ARBA00022574"/>
    </source>
</evidence>
<dbReference type="PROSITE" id="PS50082">
    <property type="entry name" value="WD_REPEATS_2"/>
    <property type="match status" value="1"/>
</dbReference>
<dbReference type="InterPro" id="IPR001680">
    <property type="entry name" value="WD40_rpt"/>
</dbReference>
<evidence type="ECO:0000256" key="4">
    <source>
        <dbReference type="ARBA" id="ARBA00023015"/>
    </source>
</evidence>
<keyword evidence="9" id="KW-1185">Reference proteome</keyword>
<evidence type="ECO:0000313" key="9">
    <source>
        <dbReference type="Proteomes" id="UP000250043"/>
    </source>
</evidence>
<keyword evidence="2 6" id="KW-0853">WD repeat</keyword>
<dbReference type="PANTHER" id="PTHR10253">
    <property type="entry name" value="POLYCOMB PROTEIN"/>
    <property type="match status" value="1"/>
</dbReference>
<feature type="compositionally biased region" description="Basic and acidic residues" evidence="7">
    <location>
        <begin position="445"/>
        <end position="457"/>
    </location>
</feature>
<dbReference type="SMART" id="SM00320">
    <property type="entry name" value="WD40"/>
    <property type="match status" value="2"/>
</dbReference>
<feature type="region of interest" description="Disordered" evidence="7">
    <location>
        <begin position="416"/>
        <end position="489"/>
    </location>
</feature>
<evidence type="ECO:0000256" key="5">
    <source>
        <dbReference type="ARBA" id="ARBA00023163"/>
    </source>
</evidence>
<evidence type="ECO:0000256" key="1">
    <source>
        <dbReference type="ARBA" id="ARBA00008075"/>
    </source>
</evidence>
<dbReference type="Proteomes" id="UP000250043">
    <property type="component" value="Unassembled WGS sequence"/>
</dbReference>
<proteinExistence type="inferred from homology"/>
<dbReference type="AlphaFoldDB" id="A0A8E2J835"/>